<evidence type="ECO:0000313" key="2">
    <source>
        <dbReference type="Proteomes" id="UP000094379"/>
    </source>
</evidence>
<dbReference type="EMBL" id="MCRI01000029">
    <property type="protein sequence ID" value="ODN66067.1"/>
    <property type="molecule type" value="Genomic_DNA"/>
</dbReference>
<keyword evidence="2" id="KW-1185">Reference proteome</keyword>
<dbReference type="AlphaFoldDB" id="A0A1E3GPX6"/>
<gene>
    <name evidence="1" type="ORF">A9E74_02232</name>
</gene>
<evidence type="ECO:0000313" key="1">
    <source>
        <dbReference type="EMBL" id="ODN66067.1"/>
    </source>
</evidence>
<dbReference type="Proteomes" id="UP000094379">
    <property type="component" value="Unassembled WGS sequence"/>
</dbReference>
<dbReference type="RefSeq" id="WP_069296632.1">
    <property type="nucleotide sequence ID" value="NZ_MCRI01000029.1"/>
</dbReference>
<protein>
    <submittedName>
        <fullName evidence="1">Uncharacterized protein</fullName>
    </submittedName>
</protein>
<reference evidence="1 2" key="1">
    <citation type="submission" date="2016-07" db="EMBL/GenBank/DDBJ databases">
        <title>Draft Genome Sequence of Methylophaga muralis Bur 1.</title>
        <authorList>
            <person name="Vasilenko O.V."/>
            <person name="Doronina N.V."/>
            <person name="Shmareva M.N."/>
            <person name="Tarlachkov S.V."/>
            <person name="Mustakhimov I."/>
            <person name="Trotsenko Y.A."/>
        </authorList>
    </citation>
    <scope>NUCLEOTIDE SEQUENCE [LARGE SCALE GENOMIC DNA]</scope>
    <source>
        <strain evidence="1 2">Bur 1</strain>
    </source>
</reference>
<comment type="caution">
    <text evidence="1">The sequence shown here is derived from an EMBL/GenBank/DDBJ whole genome shotgun (WGS) entry which is preliminary data.</text>
</comment>
<sequence length="75" mass="8857">MKNKALELDLRQIRQGLEEFATFMSYQSNYEGLRILKVETQHNEEHPVSDNVVSIENARSQRDDYIQSIPAKNYR</sequence>
<name>A0A1E3GPX6_9GAMM</name>
<proteinExistence type="predicted"/>
<accession>A0A1E3GPX6</accession>
<organism evidence="1 2">
    <name type="scientific">Methylophaga muralis</name>
    <dbReference type="NCBI Taxonomy" id="291169"/>
    <lineage>
        <taxon>Bacteria</taxon>
        <taxon>Pseudomonadati</taxon>
        <taxon>Pseudomonadota</taxon>
        <taxon>Gammaproteobacteria</taxon>
        <taxon>Thiotrichales</taxon>
        <taxon>Piscirickettsiaceae</taxon>
        <taxon>Methylophaga</taxon>
    </lineage>
</organism>